<evidence type="ECO:0000259" key="10">
    <source>
        <dbReference type="Pfam" id="PF01467"/>
    </source>
</evidence>
<keyword evidence="7 9" id="KW-0173">Coenzyme A biosynthesis</keyword>
<dbReference type="SUPFAM" id="SSF52374">
    <property type="entry name" value="Nucleotidylyl transferase"/>
    <property type="match status" value="1"/>
</dbReference>
<evidence type="ECO:0000256" key="9">
    <source>
        <dbReference type="HAMAP-Rule" id="MF_00151"/>
    </source>
</evidence>
<dbReference type="Gene3D" id="3.40.50.620">
    <property type="entry name" value="HUPs"/>
    <property type="match status" value="1"/>
</dbReference>
<feature type="binding site" evidence="9">
    <location>
        <begin position="167"/>
        <end position="169"/>
    </location>
    <ligand>
        <name>ATP</name>
        <dbReference type="ChEBI" id="CHEBI:30616"/>
    </ligand>
</feature>
<gene>
    <name evidence="9" type="primary">coaD</name>
    <name evidence="11" type="ORF">MANAM107_20590</name>
</gene>
<feature type="binding site" evidence="9">
    <location>
        <position position="86"/>
    </location>
    <ligand>
        <name>substrate</name>
    </ligand>
</feature>
<evidence type="ECO:0000256" key="2">
    <source>
        <dbReference type="ARBA" id="ARBA00022679"/>
    </source>
</evidence>
<comment type="similarity">
    <text evidence="9">Belongs to the bacterial CoaD family.</text>
</comment>
<dbReference type="Proteomes" id="UP000824496">
    <property type="component" value="Chromosome"/>
</dbReference>
<dbReference type="InterPro" id="IPR004821">
    <property type="entry name" value="Cyt_trans-like"/>
</dbReference>
<dbReference type="InterPro" id="IPR014729">
    <property type="entry name" value="Rossmann-like_a/b/a_fold"/>
</dbReference>
<evidence type="ECO:0000256" key="4">
    <source>
        <dbReference type="ARBA" id="ARBA00022741"/>
    </source>
</evidence>
<evidence type="ECO:0000256" key="1">
    <source>
        <dbReference type="ARBA" id="ARBA00022490"/>
    </source>
</evidence>
<comment type="subcellular location">
    <subcellularLocation>
        <location evidence="9">Cytoplasm</location>
    </subcellularLocation>
</comment>
<feature type="site" description="Transition state stabilizer" evidence="9">
    <location>
        <position position="94"/>
    </location>
</feature>
<sequence length="244" mass="25613">MPVRGTSILRPPALPATILVMNRPYPQRPSPTAIARWADAVGGYGARARGGAQWACDPRVIPACVPRWRASRRYREPMSLAVYPGSFDPLTLGHLDIATRAAALFGTVVIAVAHNTSKAGRHLLSAEDRLDLARRATAGLAGVEVDLVPGLLADYCRSRGASAIVKGLRSGSDLDAELPMALLNRDLGAPETVFLTAAPAHAHISSSLVKEVAAHGGDVSGLVPPVVAQGLARATARRQGHQVP</sequence>
<keyword evidence="3 9" id="KW-0548">Nucleotidyltransferase</keyword>
<feature type="binding site" evidence="9">
    <location>
        <position position="94"/>
    </location>
    <ligand>
        <name>ATP</name>
        <dbReference type="ChEBI" id="CHEBI:30616"/>
    </ligand>
</feature>
<dbReference type="PRINTS" id="PR01020">
    <property type="entry name" value="LPSBIOSNTHSS"/>
</dbReference>
<evidence type="ECO:0000256" key="6">
    <source>
        <dbReference type="ARBA" id="ARBA00022842"/>
    </source>
</evidence>
<proteinExistence type="inferred from homology"/>
<feature type="binding site" evidence="9">
    <location>
        <position position="166"/>
    </location>
    <ligand>
        <name>substrate</name>
    </ligand>
</feature>
<feature type="binding site" evidence="9">
    <location>
        <begin position="201"/>
        <end position="207"/>
    </location>
    <ligand>
        <name>ATP</name>
        <dbReference type="ChEBI" id="CHEBI:30616"/>
    </ligand>
</feature>
<dbReference type="CDD" id="cd02163">
    <property type="entry name" value="PPAT"/>
    <property type="match status" value="1"/>
</dbReference>
<evidence type="ECO:0000256" key="8">
    <source>
        <dbReference type="ARBA" id="ARBA00029346"/>
    </source>
</evidence>
<accession>A0ABN6K6W0</accession>
<organism evidence="11 12">
    <name type="scientific">Actinomyces capricornis</name>
    <dbReference type="NCBI Taxonomy" id="2755559"/>
    <lineage>
        <taxon>Bacteria</taxon>
        <taxon>Bacillati</taxon>
        <taxon>Actinomycetota</taxon>
        <taxon>Actinomycetes</taxon>
        <taxon>Actinomycetales</taxon>
        <taxon>Actinomycetaceae</taxon>
        <taxon>Actinomyces</taxon>
    </lineage>
</organism>
<name>A0ABN6K6W0_9ACTO</name>
<evidence type="ECO:0000313" key="12">
    <source>
        <dbReference type="Proteomes" id="UP000824496"/>
    </source>
</evidence>
<dbReference type="HAMAP" id="MF_00151">
    <property type="entry name" value="PPAT_bact"/>
    <property type="match status" value="1"/>
</dbReference>
<comment type="pathway">
    <text evidence="9">Cofactor biosynthesis; coenzyme A biosynthesis; CoA from (R)-pantothenate: step 4/5.</text>
</comment>
<dbReference type="PANTHER" id="PTHR21342:SF1">
    <property type="entry name" value="PHOSPHOPANTETHEINE ADENYLYLTRANSFERASE"/>
    <property type="match status" value="1"/>
</dbReference>
<feature type="binding site" evidence="9">
    <location>
        <position position="118"/>
    </location>
    <ligand>
        <name>substrate</name>
    </ligand>
</feature>
<reference evidence="11 12" key="1">
    <citation type="submission" date="2021-08" db="EMBL/GenBank/DDBJ databases">
        <title>Whole genome sequence of novel Actinomyces species strain MAS-1.</title>
        <authorList>
            <person name="Saito M."/>
            <person name="Kuwahara N."/>
            <person name="Takizawa T."/>
            <person name="Gotouda H."/>
            <person name="Ochiai T."/>
        </authorList>
    </citation>
    <scope>NUCLEOTIDE SEQUENCE [LARGE SCALE GENOMIC DNA]</scope>
    <source>
        <strain evidence="11 12">MAS-1</strain>
    </source>
</reference>
<keyword evidence="1 9" id="KW-0963">Cytoplasm</keyword>
<dbReference type="PANTHER" id="PTHR21342">
    <property type="entry name" value="PHOSPHOPANTETHEINE ADENYLYLTRANSFERASE"/>
    <property type="match status" value="1"/>
</dbReference>
<protein>
    <recommendedName>
        <fullName evidence="9">Phosphopantetheine adenylyltransferase</fullName>
        <ecNumber evidence="9">2.7.7.3</ecNumber>
    </recommendedName>
    <alternativeName>
        <fullName evidence="9">Dephospho-CoA pyrophosphorylase</fullName>
    </alternativeName>
    <alternativeName>
        <fullName evidence="9">Pantetheine-phosphate adenylyltransferase</fullName>
        <shortName evidence="9">PPAT</shortName>
    </alternativeName>
</protein>
<keyword evidence="12" id="KW-1185">Reference proteome</keyword>
<feature type="binding site" evidence="9">
    <location>
        <position position="177"/>
    </location>
    <ligand>
        <name>ATP</name>
        <dbReference type="ChEBI" id="CHEBI:30616"/>
    </ligand>
</feature>
<dbReference type="Pfam" id="PF01467">
    <property type="entry name" value="CTP_transf_like"/>
    <property type="match status" value="1"/>
</dbReference>
<evidence type="ECO:0000256" key="7">
    <source>
        <dbReference type="ARBA" id="ARBA00022993"/>
    </source>
</evidence>
<feature type="binding site" evidence="9">
    <location>
        <position position="152"/>
    </location>
    <ligand>
        <name>substrate</name>
    </ligand>
</feature>
<dbReference type="EC" id="2.7.7.3" evidence="9"/>
<dbReference type="NCBIfam" id="TIGR01510">
    <property type="entry name" value="coaD_prev_kdtB"/>
    <property type="match status" value="1"/>
</dbReference>
<dbReference type="NCBIfam" id="TIGR00125">
    <property type="entry name" value="cyt_tran_rel"/>
    <property type="match status" value="1"/>
</dbReference>
<evidence type="ECO:0000313" key="11">
    <source>
        <dbReference type="EMBL" id="BDA65225.1"/>
    </source>
</evidence>
<keyword evidence="5 9" id="KW-0067">ATP-binding</keyword>
<comment type="subunit">
    <text evidence="9">Homohexamer.</text>
</comment>
<feature type="binding site" evidence="9">
    <location>
        <begin position="86"/>
        <end position="87"/>
    </location>
    <ligand>
        <name>ATP</name>
        <dbReference type="ChEBI" id="CHEBI:30616"/>
    </ligand>
</feature>
<keyword evidence="4 9" id="KW-0547">Nucleotide-binding</keyword>
<keyword evidence="2 9" id="KW-0808">Transferase</keyword>
<dbReference type="InterPro" id="IPR001980">
    <property type="entry name" value="PPAT"/>
</dbReference>
<comment type="catalytic activity">
    <reaction evidence="8 9">
        <text>(R)-4'-phosphopantetheine + ATP + H(+) = 3'-dephospho-CoA + diphosphate</text>
        <dbReference type="Rhea" id="RHEA:19801"/>
        <dbReference type="ChEBI" id="CHEBI:15378"/>
        <dbReference type="ChEBI" id="CHEBI:30616"/>
        <dbReference type="ChEBI" id="CHEBI:33019"/>
        <dbReference type="ChEBI" id="CHEBI:57328"/>
        <dbReference type="ChEBI" id="CHEBI:61723"/>
        <dbReference type="EC" id="2.7.7.3"/>
    </reaction>
</comment>
<evidence type="ECO:0000256" key="5">
    <source>
        <dbReference type="ARBA" id="ARBA00022840"/>
    </source>
</evidence>
<keyword evidence="6 9" id="KW-0460">Magnesium</keyword>
<dbReference type="EMBL" id="AP025017">
    <property type="protein sequence ID" value="BDA65225.1"/>
    <property type="molecule type" value="Genomic_DNA"/>
</dbReference>
<feature type="domain" description="Cytidyltransferase-like" evidence="10">
    <location>
        <begin position="82"/>
        <end position="211"/>
    </location>
</feature>
<evidence type="ECO:0000256" key="3">
    <source>
        <dbReference type="ARBA" id="ARBA00022695"/>
    </source>
</evidence>
<comment type="cofactor">
    <cofactor evidence="9">
        <name>Mg(2+)</name>
        <dbReference type="ChEBI" id="CHEBI:18420"/>
    </cofactor>
</comment>
<comment type="function">
    <text evidence="9">Reversibly transfers an adenylyl group from ATP to 4'-phosphopantetheine, yielding dephospho-CoA (dPCoA) and pyrophosphate.</text>
</comment>